<proteinExistence type="predicted"/>
<dbReference type="OrthoDB" id="268400at2759"/>
<evidence type="ECO:0000256" key="5">
    <source>
        <dbReference type="ARBA" id="ARBA00023180"/>
    </source>
</evidence>
<feature type="transmembrane region" description="Helical" evidence="6">
    <location>
        <begin position="190"/>
        <end position="211"/>
    </location>
</feature>
<dbReference type="PANTHER" id="PTHR23502:SF164">
    <property type="entry name" value="MAJOR FACILITATOR SUPERFAMILY (MFS) PROFILE DOMAIN-CONTAINING PROTEIN"/>
    <property type="match status" value="1"/>
</dbReference>
<dbReference type="Gene3D" id="1.20.1250.20">
    <property type="entry name" value="MFS general substrate transporter like domains"/>
    <property type="match status" value="1"/>
</dbReference>
<sequence>MEKDGNDAIGKAHTVEDAVVPGGGVLLYQEDGQAYKLPVPSSDPNDPLNFGVWRQRLVLAAVCMYGITGFGVIQATPLVFGNLIGEYKMQTRGTFNPARIVDLSSYPSLCMGLGNFFFVPLSMALGRRPAFILSNAILVASIIWAAKSQSFESHLGARCLQGLTAGVSDCLLPIIVLDMSFLYKRSARLVAYWAITAIGSSLLLVPVPFIVQHAGNNWRLVYWFWLAFAMLSLIAVVFCVPETLFSRHAAEHDGRIHATDAYGTHRVFNTVEAARNAGFDIDSAQLDEVPKDISYIRHLAPFTIQPSPFARFVGAYTDIFLSILVPGTLWALLFNSFVFGGLVVLSLTYAQRLEMIPWHFSPSAVGTIQVAAAIGATFGLAYGHVAEPISRYLTRRNHGIREPEHVLPNFILPTIVCFAGMIIYGVVGASPEKYNWVGLYAAFALFYFGFCAISAVTGVWLGELLPHMSGPAIVMTCGGRNALSFGYSHSFNSWMSGMGFRDTYILFGGILCALGSLAIPLYFFNGRIRKAMQDIPFLHAH</sequence>
<dbReference type="Proteomes" id="UP000813427">
    <property type="component" value="Unassembled WGS sequence"/>
</dbReference>
<feature type="transmembrane region" description="Helical" evidence="6">
    <location>
        <begin position="100"/>
        <end position="118"/>
    </location>
</feature>
<dbReference type="InterPro" id="IPR036259">
    <property type="entry name" value="MFS_trans_sf"/>
</dbReference>
<keyword evidence="5" id="KW-0325">Glycoprotein</keyword>
<evidence type="ECO:0000313" key="8">
    <source>
        <dbReference type="Proteomes" id="UP000813427"/>
    </source>
</evidence>
<feature type="transmembrane region" description="Helical" evidence="6">
    <location>
        <begin position="223"/>
        <end position="245"/>
    </location>
</feature>
<comment type="subcellular location">
    <subcellularLocation>
        <location evidence="1">Membrane</location>
        <topology evidence="1">Multi-pass membrane protein</topology>
    </subcellularLocation>
</comment>
<dbReference type="PANTHER" id="PTHR23502">
    <property type="entry name" value="MAJOR FACILITATOR SUPERFAMILY"/>
    <property type="match status" value="1"/>
</dbReference>
<name>A0A8K0RN50_9HYPO</name>
<feature type="transmembrane region" description="Helical" evidence="6">
    <location>
        <begin position="57"/>
        <end position="80"/>
    </location>
</feature>
<evidence type="ECO:0000313" key="7">
    <source>
        <dbReference type="EMBL" id="KAH7235431.1"/>
    </source>
</evidence>
<protein>
    <submittedName>
        <fullName evidence="7">Major facilitator superfamily domain-containing protein</fullName>
    </submittedName>
</protein>
<dbReference type="SUPFAM" id="SSF103473">
    <property type="entry name" value="MFS general substrate transporter"/>
    <property type="match status" value="1"/>
</dbReference>
<evidence type="ECO:0000256" key="3">
    <source>
        <dbReference type="ARBA" id="ARBA00022989"/>
    </source>
</evidence>
<dbReference type="GO" id="GO:0022857">
    <property type="term" value="F:transmembrane transporter activity"/>
    <property type="evidence" value="ECO:0007669"/>
    <property type="project" value="InterPro"/>
</dbReference>
<organism evidence="7 8">
    <name type="scientific">Fusarium tricinctum</name>
    <dbReference type="NCBI Taxonomy" id="61284"/>
    <lineage>
        <taxon>Eukaryota</taxon>
        <taxon>Fungi</taxon>
        <taxon>Dikarya</taxon>
        <taxon>Ascomycota</taxon>
        <taxon>Pezizomycotina</taxon>
        <taxon>Sordariomycetes</taxon>
        <taxon>Hypocreomycetidae</taxon>
        <taxon>Hypocreales</taxon>
        <taxon>Nectriaceae</taxon>
        <taxon>Fusarium</taxon>
        <taxon>Fusarium tricinctum species complex</taxon>
    </lineage>
</organism>
<dbReference type="AlphaFoldDB" id="A0A8K0RN50"/>
<keyword evidence="2 6" id="KW-0812">Transmembrane</keyword>
<evidence type="ECO:0000256" key="2">
    <source>
        <dbReference type="ARBA" id="ARBA00022692"/>
    </source>
</evidence>
<feature type="transmembrane region" description="Helical" evidence="6">
    <location>
        <begin position="130"/>
        <end position="146"/>
    </location>
</feature>
<feature type="transmembrane region" description="Helical" evidence="6">
    <location>
        <begin position="439"/>
        <end position="461"/>
    </location>
</feature>
<dbReference type="Pfam" id="PF07690">
    <property type="entry name" value="MFS_1"/>
    <property type="match status" value="1"/>
</dbReference>
<keyword evidence="4 6" id="KW-0472">Membrane</keyword>
<evidence type="ECO:0000256" key="4">
    <source>
        <dbReference type="ARBA" id="ARBA00023136"/>
    </source>
</evidence>
<gene>
    <name evidence="7" type="ORF">BKA59DRAFT_532777</name>
</gene>
<evidence type="ECO:0000256" key="6">
    <source>
        <dbReference type="SAM" id="Phobius"/>
    </source>
</evidence>
<feature type="transmembrane region" description="Helical" evidence="6">
    <location>
        <begin position="364"/>
        <end position="385"/>
    </location>
</feature>
<dbReference type="EMBL" id="JAGPXF010000007">
    <property type="protein sequence ID" value="KAH7235431.1"/>
    <property type="molecule type" value="Genomic_DNA"/>
</dbReference>
<evidence type="ECO:0000256" key="1">
    <source>
        <dbReference type="ARBA" id="ARBA00004141"/>
    </source>
</evidence>
<dbReference type="InterPro" id="IPR011701">
    <property type="entry name" value="MFS"/>
</dbReference>
<dbReference type="GO" id="GO:0005886">
    <property type="term" value="C:plasma membrane"/>
    <property type="evidence" value="ECO:0007669"/>
    <property type="project" value="TreeGrafter"/>
</dbReference>
<comment type="caution">
    <text evidence="7">The sequence shown here is derived from an EMBL/GenBank/DDBJ whole genome shotgun (WGS) entry which is preliminary data.</text>
</comment>
<keyword evidence="3 6" id="KW-1133">Transmembrane helix</keyword>
<reference evidence="7" key="1">
    <citation type="journal article" date="2021" name="Nat. Commun.">
        <title>Genetic determinants of endophytism in the Arabidopsis root mycobiome.</title>
        <authorList>
            <person name="Mesny F."/>
            <person name="Miyauchi S."/>
            <person name="Thiergart T."/>
            <person name="Pickel B."/>
            <person name="Atanasova L."/>
            <person name="Karlsson M."/>
            <person name="Huettel B."/>
            <person name="Barry K.W."/>
            <person name="Haridas S."/>
            <person name="Chen C."/>
            <person name="Bauer D."/>
            <person name="Andreopoulos W."/>
            <person name="Pangilinan J."/>
            <person name="LaButti K."/>
            <person name="Riley R."/>
            <person name="Lipzen A."/>
            <person name="Clum A."/>
            <person name="Drula E."/>
            <person name="Henrissat B."/>
            <person name="Kohler A."/>
            <person name="Grigoriev I.V."/>
            <person name="Martin F.M."/>
            <person name="Hacquard S."/>
        </authorList>
    </citation>
    <scope>NUCLEOTIDE SEQUENCE</scope>
    <source>
        <strain evidence="7">MPI-SDFR-AT-0068</strain>
    </source>
</reference>
<feature type="transmembrane region" description="Helical" evidence="6">
    <location>
        <begin position="503"/>
        <end position="524"/>
    </location>
</feature>
<keyword evidence="8" id="KW-1185">Reference proteome</keyword>
<accession>A0A8K0RN50</accession>
<feature type="transmembrane region" description="Helical" evidence="6">
    <location>
        <begin position="406"/>
        <end position="427"/>
    </location>
</feature>
<feature type="transmembrane region" description="Helical" evidence="6">
    <location>
        <begin position="319"/>
        <end position="344"/>
    </location>
</feature>